<dbReference type="NCBIfam" id="NF038076">
    <property type="entry name" value="fam_STM4015"/>
    <property type="match status" value="1"/>
</dbReference>
<dbReference type="AlphaFoldDB" id="A0A7W9QAK3"/>
<dbReference type="Gene3D" id="3.80.10.10">
    <property type="entry name" value="Ribonuclease Inhibitor"/>
    <property type="match status" value="1"/>
</dbReference>
<protein>
    <recommendedName>
        <fullName evidence="3">Cytoplasmic protein</fullName>
    </recommendedName>
</protein>
<gene>
    <name evidence="1" type="ORF">FHS42_003710</name>
</gene>
<evidence type="ECO:0000313" key="2">
    <source>
        <dbReference type="Proteomes" id="UP000588098"/>
    </source>
</evidence>
<dbReference type="InterPro" id="IPR047722">
    <property type="entry name" value="STM4015-like"/>
</dbReference>
<reference evidence="1 2" key="1">
    <citation type="submission" date="2020-08" db="EMBL/GenBank/DDBJ databases">
        <title>Genomic Encyclopedia of Type Strains, Phase III (KMG-III): the genomes of soil and plant-associated and newly described type strains.</title>
        <authorList>
            <person name="Whitman W."/>
        </authorList>
    </citation>
    <scope>NUCLEOTIDE SEQUENCE [LARGE SCALE GENOMIC DNA]</scope>
    <source>
        <strain evidence="1 2">CECT 8305</strain>
    </source>
</reference>
<dbReference type="InterPro" id="IPR032675">
    <property type="entry name" value="LRR_dom_sf"/>
</dbReference>
<name>A0A7W9QAK3_9ACTN</name>
<sequence length="332" mass="36501">MIDDTDEFAQLPVTDFVQYQTVVEPGDVPDVLPETSTVAWRIALDYDSDAEDFAKVWDHFLDTVAPEQVRALIIGNWWGDDHYQPIRPVLDVIAGSAHRLPGLRALFLGDVDSEECELSWLQMCDVTPVLEAFPRLEEFVVRGCCPNSADEEEGLAWRPVRHEHLRALRCESGGLSSSMVRAIGASELPRLERLELWMGVVHYGGDATVADLAPFLAGTRFPALRHLGLENSEVQDEIAAAVASAPVVAQLDSLSLALGTLTDAGAEALLTGQPLNHLSRLDLHHHYVSDAMAQRIRAALEPSGVRVDLSEQEEADFGDEDDEVIRYVAASE</sequence>
<organism evidence="1 2">
    <name type="scientific">Streptomyces zagrosensis</name>
    <dbReference type="NCBI Taxonomy" id="1042984"/>
    <lineage>
        <taxon>Bacteria</taxon>
        <taxon>Bacillati</taxon>
        <taxon>Actinomycetota</taxon>
        <taxon>Actinomycetes</taxon>
        <taxon>Kitasatosporales</taxon>
        <taxon>Streptomycetaceae</taxon>
        <taxon>Streptomyces</taxon>
    </lineage>
</organism>
<accession>A0A7W9QAK3</accession>
<dbReference type="Proteomes" id="UP000588098">
    <property type="component" value="Unassembled WGS sequence"/>
</dbReference>
<evidence type="ECO:0008006" key="3">
    <source>
        <dbReference type="Google" id="ProtNLM"/>
    </source>
</evidence>
<dbReference type="SUPFAM" id="SSF52047">
    <property type="entry name" value="RNI-like"/>
    <property type="match status" value="1"/>
</dbReference>
<proteinExistence type="predicted"/>
<comment type="caution">
    <text evidence="1">The sequence shown here is derived from an EMBL/GenBank/DDBJ whole genome shotgun (WGS) entry which is preliminary data.</text>
</comment>
<dbReference type="RefSeq" id="WP_184573186.1">
    <property type="nucleotide sequence ID" value="NZ_JACHJL010000008.1"/>
</dbReference>
<dbReference type="EMBL" id="JACHJL010000008">
    <property type="protein sequence ID" value="MBB5936635.1"/>
    <property type="molecule type" value="Genomic_DNA"/>
</dbReference>
<keyword evidence="2" id="KW-1185">Reference proteome</keyword>
<evidence type="ECO:0000313" key="1">
    <source>
        <dbReference type="EMBL" id="MBB5936635.1"/>
    </source>
</evidence>